<dbReference type="RefSeq" id="XP_067068992.1">
    <property type="nucleotide sequence ID" value="XM_067212358.1"/>
</dbReference>
<dbReference type="PANTHER" id="PTHR15362">
    <property type="entry name" value="PHOSPHATIDYLINOSITOL SYNTHASE"/>
    <property type="match status" value="1"/>
</dbReference>
<keyword evidence="7" id="KW-1208">Phospholipid metabolism</keyword>
<evidence type="ECO:0000256" key="8">
    <source>
        <dbReference type="RuleBase" id="RU003750"/>
    </source>
</evidence>
<sequence>MDALDGHYARLYNQSTKFGAMLDMIIDRCCTLALILTCLTLKSSLYYLTVIYLIGDIAGHWLYMMASHMYGKTSHKDNSKDMWFVLNMYYSNKIILFASHGCNELFWLLMYLQGCIISKVRSEITLQGHSFCSFLKVYSVVSHFTTSKYIYILGS</sequence>
<feature type="transmembrane region" description="Helical" evidence="9">
    <location>
        <begin position="90"/>
        <end position="112"/>
    </location>
</feature>
<dbReference type="AlphaFoldDB" id="A0A1J4MSD6"/>
<protein>
    <submittedName>
        <fullName evidence="10">Phosphatidylinositol synthase</fullName>
    </submittedName>
</protein>
<evidence type="ECO:0000256" key="1">
    <source>
        <dbReference type="ARBA" id="ARBA00004141"/>
    </source>
</evidence>
<dbReference type="Gene3D" id="1.20.120.1760">
    <property type="match status" value="1"/>
</dbReference>
<evidence type="ECO:0000256" key="7">
    <source>
        <dbReference type="ARBA" id="ARBA00023264"/>
    </source>
</evidence>
<dbReference type="PROSITE" id="PS00379">
    <property type="entry name" value="CDP_ALCOHOL_P_TRANSF"/>
    <property type="match status" value="1"/>
</dbReference>
<comment type="caution">
    <text evidence="10">The sequence shown here is derived from an EMBL/GenBank/DDBJ whole genome shotgun (WGS) entry which is preliminary data.</text>
</comment>
<evidence type="ECO:0000313" key="10">
    <source>
        <dbReference type="EMBL" id="OII77146.1"/>
    </source>
</evidence>
<evidence type="ECO:0000256" key="9">
    <source>
        <dbReference type="SAM" id="Phobius"/>
    </source>
</evidence>
<evidence type="ECO:0000256" key="6">
    <source>
        <dbReference type="ARBA" id="ARBA00023136"/>
    </source>
</evidence>
<evidence type="ECO:0000313" key="11">
    <source>
        <dbReference type="Proteomes" id="UP000186804"/>
    </source>
</evidence>
<gene>
    <name evidence="10" type="ORF">cand_021280</name>
</gene>
<keyword evidence="3 9" id="KW-0812">Transmembrane</keyword>
<dbReference type="InterPro" id="IPR000462">
    <property type="entry name" value="CDP-OH_P_trans"/>
</dbReference>
<dbReference type="PANTHER" id="PTHR15362:SF4">
    <property type="entry name" value="CDP-DIACYLGLYCEROL--INOSITOL 3-PHOSPHATIDYLTRANSFERASE"/>
    <property type="match status" value="1"/>
</dbReference>
<dbReference type="EMBL" id="LRBS01000045">
    <property type="protein sequence ID" value="OII77146.1"/>
    <property type="molecule type" value="Genomic_DNA"/>
</dbReference>
<dbReference type="InterPro" id="IPR043130">
    <property type="entry name" value="CDP-OH_PTrfase_TM_dom"/>
</dbReference>
<keyword evidence="5" id="KW-0443">Lipid metabolism</keyword>
<dbReference type="Pfam" id="PF01066">
    <property type="entry name" value="CDP-OH_P_transf"/>
    <property type="match status" value="1"/>
</dbReference>
<keyword evidence="4 9" id="KW-1133">Transmembrane helix</keyword>
<evidence type="ECO:0000256" key="2">
    <source>
        <dbReference type="ARBA" id="ARBA00022679"/>
    </source>
</evidence>
<evidence type="ECO:0000256" key="3">
    <source>
        <dbReference type="ARBA" id="ARBA00022692"/>
    </source>
</evidence>
<organism evidence="10 11">
    <name type="scientific">Cryptosporidium andersoni</name>
    <dbReference type="NCBI Taxonomy" id="117008"/>
    <lineage>
        <taxon>Eukaryota</taxon>
        <taxon>Sar</taxon>
        <taxon>Alveolata</taxon>
        <taxon>Apicomplexa</taxon>
        <taxon>Conoidasida</taxon>
        <taxon>Coccidia</taxon>
        <taxon>Eucoccidiorida</taxon>
        <taxon>Eimeriorina</taxon>
        <taxon>Cryptosporidiidae</taxon>
        <taxon>Cryptosporidium</taxon>
    </lineage>
</organism>
<keyword evidence="6 9" id="KW-0472">Membrane</keyword>
<keyword evidence="2 8" id="KW-0808">Transferase</keyword>
<dbReference type="InterPro" id="IPR048254">
    <property type="entry name" value="CDP_ALCOHOL_P_TRANSF_CS"/>
</dbReference>
<reference evidence="10 11" key="1">
    <citation type="submission" date="2016-10" db="EMBL/GenBank/DDBJ databases">
        <title>Reductive evolution of mitochondrial metabolism and differential evolution of invasion-related proteins in Cryptosporidium.</title>
        <authorList>
            <person name="Liu S."/>
            <person name="Roellig D.M."/>
            <person name="Guo Y."/>
            <person name="Li N."/>
            <person name="Frace M.A."/>
            <person name="Tang K."/>
            <person name="Zhang L."/>
            <person name="Feng Y."/>
            <person name="Xiao L."/>
        </authorList>
    </citation>
    <scope>NUCLEOTIDE SEQUENCE [LARGE SCALE GENOMIC DNA]</scope>
    <source>
        <strain evidence="10">30847</strain>
    </source>
</reference>
<dbReference type="GO" id="GO:0003881">
    <property type="term" value="F:CDP-diacylglycerol-inositol 3-phosphatidyltransferase activity"/>
    <property type="evidence" value="ECO:0007669"/>
    <property type="project" value="TreeGrafter"/>
</dbReference>
<evidence type="ECO:0000256" key="4">
    <source>
        <dbReference type="ARBA" id="ARBA00022989"/>
    </source>
</evidence>
<comment type="similarity">
    <text evidence="8">Belongs to the CDP-alcohol phosphatidyltransferase class-I family.</text>
</comment>
<dbReference type="GO" id="GO:0016020">
    <property type="term" value="C:membrane"/>
    <property type="evidence" value="ECO:0007669"/>
    <property type="project" value="UniProtKB-SubCell"/>
</dbReference>
<dbReference type="GeneID" id="92366312"/>
<proteinExistence type="inferred from homology"/>
<name>A0A1J4MSD6_9CRYT</name>
<comment type="subcellular location">
    <subcellularLocation>
        <location evidence="1">Membrane</location>
        <topology evidence="1">Multi-pass membrane protein</topology>
    </subcellularLocation>
</comment>
<dbReference type="VEuPathDB" id="CryptoDB:cand_021280"/>
<keyword evidence="11" id="KW-1185">Reference proteome</keyword>
<dbReference type="Proteomes" id="UP000186804">
    <property type="component" value="Unassembled WGS sequence"/>
</dbReference>
<dbReference type="OrthoDB" id="10251079at2759"/>
<dbReference type="GO" id="GO:0005794">
    <property type="term" value="C:Golgi apparatus"/>
    <property type="evidence" value="ECO:0007669"/>
    <property type="project" value="TreeGrafter"/>
</dbReference>
<evidence type="ECO:0000256" key="5">
    <source>
        <dbReference type="ARBA" id="ARBA00023098"/>
    </source>
</evidence>
<accession>A0A1J4MSD6</accession>
<dbReference type="GO" id="GO:0006661">
    <property type="term" value="P:phosphatidylinositol biosynthetic process"/>
    <property type="evidence" value="ECO:0007669"/>
    <property type="project" value="TreeGrafter"/>
</dbReference>